<evidence type="ECO:0000313" key="7">
    <source>
        <dbReference type="JaponicusDB" id="SJAG_04338"/>
    </source>
</evidence>
<organism evidence="6 8">
    <name type="scientific">Schizosaccharomyces japonicus (strain yFS275 / FY16936)</name>
    <name type="common">Fission yeast</name>
    <dbReference type="NCBI Taxonomy" id="402676"/>
    <lineage>
        <taxon>Eukaryota</taxon>
        <taxon>Fungi</taxon>
        <taxon>Dikarya</taxon>
        <taxon>Ascomycota</taxon>
        <taxon>Taphrinomycotina</taxon>
        <taxon>Schizosaccharomycetes</taxon>
        <taxon>Schizosaccharomycetales</taxon>
        <taxon>Schizosaccharomycetaceae</taxon>
        <taxon>Schizosaccharomyces</taxon>
    </lineage>
</organism>
<dbReference type="JaponicusDB" id="SJAG_04338">
    <property type="gene designation" value="dop1"/>
</dbReference>
<dbReference type="EMBL" id="KE651167">
    <property type="protein sequence ID" value="EEB09157.2"/>
    <property type="molecule type" value="Genomic_DNA"/>
</dbReference>
<evidence type="ECO:0000256" key="1">
    <source>
        <dbReference type="ARBA" id="ARBA00022448"/>
    </source>
</evidence>
<evidence type="ECO:0000313" key="6">
    <source>
        <dbReference type="EMBL" id="EEB09157.2"/>
    </source>
</evidence>
<feature type="domain" description="DOP1-like C-terminal" evidence="5">
    <location>
        <begin position="1193"/>
        <end position="1645"/>
    </location>
</feature>
<dbReference type="PANTHER" id="PTHR14042">
    <property type="entry name" value="DOPEY-RELATED"/>
    <property type="match status" value="1"/>
</dbReference>
<dbReference type="GeneID" id="7050892"/>
<dbReference type="eggNOG" id="KOG3613">
    <property type="taxonomic scope" value="Eukaryota"/>
</dbReference>
<dbReference type="PANTHER" id="PTHR14042:SF24">
    <property type="entry name" value="PROTEIN DOPEY-1 HOMOLOG"/>
    <property type="match status" value="1"/>
</dbReference>
<dbReference type="GO" id="GO:0005768">
    <property type="term" value="C:endosome"/>
    <property type="evidence" value="ECO:0000318"/>
    <property type="project" value="GO_Central"/>
</dbReference>
<dbReference type="Pfam" id="PF24598">
    <property type="entry name" value="DOP1_C"/>
    <property type="match status" value="1"/>
</dbReference>
<evidence type="ECO:0000256" key="2">
    <source>
        <dbReference type="ARBA" id="ARBA00022927"/>
    </source>
</evidence>
<dbReference type="VEuPathDB" id="FungiDB:SJAG_04338"/>
<keyword evidence="8" id="KW-1185">Reference proteome</keyword>
<gene>
    <name evidence="7" type="primary">dop1</name>
    <name evidence="6" type="ORF">SJAG_04338</name>
</gene>
<dbReference type="InterPro" id="IPR056457">
    <property type="entry name" value="DOP1_C"/>
</dbReference>
<keyword evidence="1" id="KW-0813">Transport</keyword>
<proteinExistence type="inferred from homology"/>
<dbReference type="Pfam" id="PF04118">
    <property type="entry name" value="Dopey_N"/>
    <property type="match status" value="1"/>
</dbReference>
<evidence type="ECO:0000259" key="4">
    <source>
        <dbReference type="Pfam" id="PF04118"/>
    </source>
</evidence>
<feature type="domain" description="DOP1 N-terminal" evidence="4">
    <location>
        <begin position="10"/>
        <end position="300"/>
    </location>
</feature>
<dbReference type="Proteomes" id="UP000001744">
    <property type="component" value="Unassembled WGS sequence"/>
</dbReference>
<dbReference type="GO" id="GO:0015031">
    <property type="term" value="P:protein transport"/>
    <property type="evidence" value="ECO:0007669"/>
    <property type="project" value="UniProtKB-KW"/>
</dbReference>
<dbReference type="InterPro" id="IPR040314">
    <property type="entry name" value="DOP1"/>
</dbReference>
<dbReference type="GO" id="GO:0005829">
    <property type="term" value="C:cytosol"/>
    <property type="evidence" value="ECO:0007669"/>
    <property type="project" value="GOC"/>
</dbReference>
<dbReference type="InterPro" id="IPR007249">
    <property type="entry name" value="DOP1_N"/>
</dbReference>
<name>B6K6K3_SCHJY</name>
<evidence type="ECO:0000313" key="8">
    <source>
        <dbReference type="Proteomes" id="UP000001744"/>
    </source>
</evidence>
<sequence length="1668" mass="191249">MFPVFDNSSDSKFKKYQDAIKKSLALFRTVEQWPDYISFLTKLHKVLQGNTEFHTVPCNTLVSRALAECLSPGLPSGVHKKSLEVYDFIFSSLSSDRLADELDVWIYGLTPFFAISSIKTKPDYLNIVCKHLLPLGPRLRNCFQAVFISLLPGLEEEGAESLQEILTILRSLCNSFEDDCFVWSCTWNTVLNYPEQRLGAHIYIEAALSGAQPNDWRDTISKPDPGLMVRAIAAAVGDSVSLVQRGYLDTLLNHLPVYSEIFNEVTQTDLLLLHTSVASVVLRNDLSLTRRYYSWLTGATQKSEYVRDENKLRECLEKSMKCQIKGLIDLFQNHSSIASQYKALSLLLALSEREDLFRYVEEQLVSETFSCLTRLAYSKKPVESKVVHDAAFEYGFRVISRISDACLLNFTRSLLLSYGKFSTETFMTLVFIVKHRKSFFRANYLQLDFLLTYSLLDHISTELSSSEDLESLLRCCQLLKTAVENIDWKSFNDHANFSAVKESFYDPDAIFANCFTPKKTASIQRVSEECSVLVNPCIDIIFRVIQDSALKDNMQAIMLEVLFLIFNTLNLDTYNEKLSRFMETMLKNNLLNYAAYNVLIRQAQPAFLQMSKKLLSSIMEKLWKTSAKITTYEEENFVSLIWCLQDKLKDSQLESFFSLKLARDIQLDQYDSVVLLHPFTKILKICADDKHFHAVFDRPLLLLIDILENSAYEQASLLMGLFETSNSLQTRFMEIIFYNVSSLSVSFSRKSDGGGNVPSFEINEFKRDSESSLCVYYFKLSEKFLSLQNRFAKEFKQIEANNIHNFLALSWSDLLSSLAESVNCPKLVSFLTRVCIDILRQHQQFLNEKNRINLCKTILDFLRTLLNLITLPTFIEEELLLLLLDSIQDTPTIDENFDKMLVFKYLTVIELLQERVSPKTFLKEQHMNTLIASINYGLNYQDIHICSKWIEIVHGFLDIIIRNSPMLVLSPINSLCSQLHLLSRSLKSFDRKEMASHIELCSKDLLYKKLDLLYEMISRALVQLRPSSYTKKFLHDNVGILGNVISGVFSSDVTDGSNIDRRMSMLVCFQAVIKAVFNLFLCAYEPSEAFRRSFHFSSAFNEELKRNLSHTFKKLYHCEPSECLETIIELYIQDNKGKDSVYWRILSIFGEPKYSDLFKLFSASFTAHDSPSTYSGPASLTLNISPLEILHCLSTFISNMQPEIATQVLFDITRLVREISNNPAAYRNYLLVSLEILFHMSQHLSVHGDSRQQKEFTDLWGRTLNVCLLQVNKQGDVRLNAEEYKRAKTRPLSDNESPFVRDAVFLSSTFFDASLLDFLTNNILPQLTVLSSNEDRLVVWITSIINAYLTPVLKTRSFPANFTDMHLEFLNKLTAYPGLSKSWKKEFWDIFYDNAIFQLPIAQLEGLAPTIHLAFSQEINRLSDLILKSDLGTVTIFTSKDSQLGARQSNICRMSLLVLACPKDFFLPNLSPVIDLVKRLLQSDPEGVLRKDVFLFIHALALKISSQQLLPLWSIIVSEIYIVFQLYLSTDNRAFENTLLDTCKLLDFLTVLSPEEFALHEWVYMGNPLDAVYWNRKASAKSLLQQVAEKLKLSEKPNDLSSVKTLSYTLFSKRHLSLDIPSFDVDQVQHFLTKLPIDVYEQGYSLTQPDLNLLEHSIYSAILARFSP</sequence>
<dbReference type="STRING" id="402676.B6K6K3"/>
<reference evidence="6 8" key="1">
    <citation type="journal article" date="2011" name="Science">
        <title>Comparative functional genomics of the fission yeasts.</title>
        <authorList>
            <person name="Rhind N."/>
            <person name="Chen Z."/>
            <person name="Yassour M."/>
            <person name="Thompson D.A."/>
            <person name="Haas B.J."/>
            <person name="Habib N."/>
            <person name="Wapinski I."/>
            <person name="Roy S."/>
            <person name="Lin M.F."/>
            <person name="Heiman D.I."/>
            <person name="Young S.K."/>
            <person name="Furuya K."/>
            <person name="Guo Y."/>
            <person name="Pidoux A."/>
            <person name="Chen H.M."/>
            <person name="Robbertse B."/>
            <person name="Goldberg J.M."/>
            <person name="Aoki K."/>
            <person name="Bayne E.H."/>
            <person name="Berlin A.M."/>
            <person name="Desjardins C.A."/>
            <person name="Dobbs E."/>
            <person name="Dukaj L."/>
            <person name="Fan L."/>
            <person name="FitzGerald M.G."/>
            <person name="French C."/>
            <person name="Gujja S."/>
            <person name="Hansen K."/>
            <person name="Keifenheim D."/>
            <person name="Levin J.Z."/>
            <person name="Mosher R.A."/>
            <person name="Mueller C.A."/>
            <person name="Pfiffner J."/>
            <person name="Priest M."/>
            <person name="Russ C."/>
            <person name="Smialowska A."/>
            <person name="Swoboda P."/>
            <person name="Sykes S.M."/>
            <person name="Vaughn M."/>
            <person name="Vengrova S."/>
            <person name="Yoder R."/>
            <person name="Zeng Q."/>
            <person name="Allshire R."/>
            <person name="Baulcombe D."/>
            <person name="Birren B.W."/>
            <person name="Brown W."/>
            <person name="Ekwall K."/>
            <person name="Kellis M."/>
            <person name="Leatherwood J."/>
            <person name="Levin H."/>
            <person name="Margalit H."/>
            <person name="Martienssen R."/>
            <person name="Nieduszynski C.A."/>
            <person name="Spatafora J.W."/>
            <person name="Friedman N."/>
            <person name="Dalgaard J.Z."/>
            <person name="Baumann P."/>
            <person name="Niki H."/>
            <person name="Regev A."/>
            <person name="Nusbaum C."/>
        </authorList>
    </citation>
    <scope>NUCLEOTIDE SEQUENCE [LARGE SCALE GENOMIC DNA]</scope>
    <source>
        <strain evidence="8">yFS275 / FY16936</strain>
    </source>
</reference>
<accession>B6K6K3</accession>
<dbReference type="OrthoDB" id="297643at2759"/>
<dbReference type="GO" id="GO:0005802">
    <property type="term" value="C:trans-Golgi network"/>
    <property type="evidence" value="ECO:0000318"/>
    <property type="project" value="GO_Central"/>
</dbReference>
<dbReference type="HOGENOM" id="CLU_001197_0_0_1"/>
<dbReference type="RefSeq" id="XP_002175450.2">
    <property type="nucleotide sequence ID" value="XM_002175414.2"/>
</dbReference>
<keyword evidence="2" id="KW-0653">Protein transport</keyword>
<evidence type="ECO:0000259" key="5">
    <source>
        <dbReference type="Pfam" id="PF24598"/>
    </source>
</evidence>
<comment type="similarity">
    <text evidence="3">Belongs to the DOP1 family.</text>
</comment>
<dbReference type="GO" id="GO:0006895">
    <property type="term" value="P:Golgi to endosome transport"/>
    <property type="evidence" value="ECO:0007669"/>
    <property type="project" value="InterPro"/>
</dbReference>
<evidence type="ECO:0000256" key="3">
    <source>
        <dbReference type="ARBA" id="ARBA00046326"/>
    </source>
</evidence>
<dbReference type="OMA" id="GLETCIA"/>
<protein>
    <submittedName>
        <fullName evidence="6">Dopey family protein</fullName>
    </submittedName>
</protein>